<dbReference type="InterPro" id="IPR050266">
    <property type="entry name" value="AB_hydrolase_sf"/>
</dbReference>
<dbReference type="Pfam" id="PF00561">
    <property type="entry name" value="Abhydrolase_1"/>
    <property type="match status" value="1"/>
</dbReference>
<proteinExistence type="predicted"/>
<dbReference type="EMBL" id="FONR01000010">
    <property type="protein sequence ID" value="SFF65234.1"/>
    <property type="molecule type" value="Genomic_DNA"/>
</dbReference>
<evidence type="ECO:0000259" key="2">
    <source>
        <dbReference type="Pfam" id="PF00561"/>
    </source>
</evidence>
<evidence type="ECO:0000256" key="1">
    <source>
        <dbReference type="ARBA" id="ARBA00022801"/>
    </source>
</evidence>
<dbReference type="PRINTS" id="PR00412">
    <property type="entry name" value="EPOXHYDRLASE"/>
</dbReference>
<name>A0A1I2KE40_9ACTN</name>
<feature type="domain" description="AB hydrolase-1" evidence="2">
    <location>
        <begin position="110"/>
        <end position="350"/>
    </location>
</feature>
<dbReference type="Proteomes" id="UP000181942">
    <property type="component" value="Unassembled WGS sequence"/>
</dbReference>
<dbReference type="InterPro" id="IPR029058">
    <property type="entry name" value="AB_hydrolase_fold"/>
</dbReference>
<dbReference type="Gene3D" id="3.40.50.1820">
    <property type="entry name" value="alpha/beta hydrolase"/>
    <property type="match status" value="1"/>
</dbReference>
<gene>
    <name evidence="3" type="ORF">SAMN02787118_11066</name>
</gene>
<sequence>MHHVIHDVIHEVIHDHEVVHDASALSIPPLSTHRSRKVNVIDRRTFSRILTMGTAGASLPTLPVISASASASPSAGASGPGTYTSFGPLKQIRAGELNMGYAEAGPAHGPAVVLLHGWPYDIHSYVDVAPRLAAAGYRVIVPYLRGHGTTRFRSDKTFRNAQQSVVALDIIALMDALKIEKAILAGFDWGARTADIIAVLWPERCKALVSVSGYLITNRESQKAPLPPKAEWAWWYQYYFATERGRLGLAQYKHDFAKLIWKNVSPTWHFNDATFDRTATAFDNPDWVPIVIHNYRWRLSLAKGDPRFDRLERRLAQSPAISQPTITLDGELDPFTPPGKGAAYRSHFTGAYDHRTLKGIGHNLPQEAPAAFAKAVVDVNAL</sequence>
<accession>A0A1I2KE40</accession>
<organism evidence="3 4">
    <name type="scientific">Streptomyces mirabilis</name>
    <dbReference type="NCBI Taxonomy" id="68239"/>
    <lineage>
        <taxon>Bacteria</taxon>
        <taxon>Bacillati</taxon>
        <taxon>Actinomycetota</taxon>
        <taxon>Actinomycetes</taxon>
        <taxon>Kitasatosporales</taxon>
        <taxon>Streptomycetaceae</taxon>
        <taxon>Streptomyces</taxon>
    </lineage>
</organism>
<dbReference type="SUPFAM" id="SSF53474">
    <property type="entry name" value="alpha/beta-Hydrolases"/>
    <property type="match status" value="1"/>
</dbReference>
<evidence type="ECO:0000313" key="4">
    <source>
        <dbReference type="Proteomes" id="UP000181942"/>
    </source>
</evidence>
<evidence type="ECO:0000313" key="3">
    <source>
        <dbReference type="EMBL" id="SFF65234.1"/>
    </source>
</evidence>
<dbReference type="AlphaFoldDB" id="A0A1I2KE40"/>
<keyword evidence="1" id="KW-0378">Hydrolase</keyword>
<dbReference type="PANTHER" id="PTHR43798:SF31">
    <property type="entry name" value="AB HYDROLASE SUPERFAMILY PROTEIN YCLE"/>
    <property type="match status" value="1"/>
</dbReference>
<reference evidence="3 4" key="1">
    <citation type="submission" date="2016-10" db="EMBL/GenBank/DDBJ databases">
        <authorList>
            <person name="de Groot N.N."/>
        </authorList>
    </citation>
    <scope>NUCLEOTIDE SEQUENCE [LARGE SCALE GENOMIC DNA]</scope>
    <source>
        <strain evidence="3 4">OK461</strain>
    </source>
</reference>
<dbReference type="InterPro" id="IPR000073">
    <property type="entry name" value="AB_hydrolase_1"/>
</dbReference>
<dbReference type="PANTHER" id="PTHR43798">
    <property type="entry name" value="MONOACYLGLYCEROL LIPASE"/>
    <property type="match status" value="1"/>
</dbReference>
<protein>
    <submittedName>
        <fullName evidence="3">Pimeloyl-ACP methyl ester carboxylesterase</fullName>
    </submittedName>
</protein>
<dbReference type="GO" id="GO:0016020">
    <property type="term" value="C:membrane"/>
    <property type="evidence" value="ECO:0007669"/>
    <property type="project" value="TreeGrafter"/>
</dbReference>
<dbReference type="InterPro" id="IPR000639">
    <property type="entry name" value="Epox_hydrolase-like"/>
</dbReference>
<dbReference type="GO" id="GO:0016787">
    <property type="term" value="F:hydrolase activity"/>
    <property type="evidence" value="ECO:0007669"/>
    <property type="project" value="UniProtKB-KW"/>
</dbReference>